<accession>A0AAD7UE85</accession>
<protein>
    <submittedName>
        <fullName evidence="10">Uncharacterized protein</fullName>
    </submittedName>
</protein>
<keyword evidence="3" id="KW-0418">Kinase</keyword>
<dbReference type="InterPro" id="IPR011009">
    <property type="entry name" value="Kinase-like_dom_sf"/>
</dbReference>
<dbReference type="Gene3D" id="3.30.200.20">
    <property type="entry name" value="Phosphorylase Kinase, domain 1"/>
    <property type="match status" value="1"/>
</dbReference>
<dbReference type="Proteomes" id="UP001230188">
    <property type="component" value="Unassembled WGS sequence"/>
</dbReference>
<evidence type="ECO:0000256" key="2">
    <source>
        <dbReference type="ARBA" id="ARBA00022741"/>
    </source>
</evidence>
<evidence type="ECO:0000256" key="1">
    <source>
        <dbReference type="ARBA" id="ARBA00022679"/>
    </source>
</evidence>
<sequence length="585" mass="65127">MPTSREEDTYEPAQVPLRTVFNLLDRDGSSTIDAREFCAVLQALTPTRDLQLSKLIHCFPTCVLRPRDAEDERRLLGMIVAPRERGSPEEVALNFDTFVEKWESLPENTHDEVGFGRAMQHLIRQSSSGRGESGRKRSVAPETSSDDGEKKDEAPTISMLGSFAEGATVHPRVEAKEEPRASKKPRPTTAESASSFPLVRQSSASPTNLEIRCSFRRRQLRRARSIHADWEIDSNELEIGRSLGGGKFGLVREALWRGAPVAVKRLKASVLTSENNEAVVRFDREICLLANMRHPNILMFMGAVMNCDEGNVMVVTERLDLSLHDLLYEQEPPVALTRATWYSVCEQICRGLNYIHLSDPPIIHRDIKPKNVLIRRPLHIKLADFGISIAREKESDQIIGLAGTLPYMAPELLRNEPYSEKVDVYSFAMVAYEALTRSRPLLNEPPMRIILSVGIHGHRPKLPPDTPDDIRTIIRSAWAQEPTSRPSAEQVLGYIRQASARDPLSPASQPFQMPVPAVRHAAGFSQETTSPLTNESDLGAKAFNAIKPINPQSTAAMHVPPYDSSKIALANDDTDVVDATTVTRC</sequence>
<dbReference type="FunFam" id="3.30.200.20:FF:000180">
    <property type="entry name" value="serine/threonine-protein kinase STY46-like"/>
    <property type="match status" value="1"/>
</dbReference>
<evidence type="ECO:0000313" key="11">
    <source>
        <dbReference type="Proteomes" id="UP001230188"/>
    </source>
</evidence>
<dbReference type="EMBL" id="JAQMWT010000346">
    <property type="protein sequence ID" value="KAJ8603647.1"/>
    <property type="molecule type" value="Genomic_DNA"/>
</dbReference>
<evidence type="ECO:0000256" key="4">
    <source>
        <dbReference type="ARBA" id="ARBA00022840"/>
    </source>
</evidence>
<name>A0AAD7UE85_9STRA</name>
<dbReference type="PANTHER" id="PTHR44329">
    <property type="entry name" value="SERINE/THREONINE-PROTEIN KINASE TNNI3K-RELATED"/>
    <property type="match status" value="1"/>
</dbReference>
<keyword evidence="1" id="KW-0808">Transferase</keyword>
<dbReference type="SUPFAM" id="SSF56112">
    <property type="entry name" value="Protein kinase-like (PK-like)"/>
    <property type="match status" value="1"/>
</dbReference>
<dbReference type="SMART" id="SM00220">
    <property type="entry name" value="S_TKc"/>
    <property type="match status" value="1"/>
</dbReference>
<evidence type="ECO:0000259" key="8">
    <source>
        <dbReference type="PROSITE" id="PS50011"/>
    </source>
</evidence>
<dbReference type="AlphaFoldDB" id="A0AAD7UE85"/>
<dbReference type="InterPro" id="IPR000719">
    <property type="entry name" value="Prot_kinase_dom"/>
</dbReference>
<evidence type="ECO:0000256" key="3">
    <source>
        <dbReference type="ARBA" id="ARBA00022777"/>
    </source>
</evidence>
<evidence type="ECO:0000259" key="9">
    <source>
        <dbReference type="PROSITE" id="PS50222"/>
    </source>
</evidence>
<feature type="domain" description="EF-hand" evidence="9">
    <location>
        <begin position="12"/>
        <end position="47"/>
    </location>
</feature>
<dbReference type="GO" id="GO:0005524">
    <property type="term" value="F:ATP binding"/>
    <property type="evidence" value="ECO:0007669"/>
    <property type="project" value="UniProtKB-UniRule"/>
</dbReference>
<feature type="binding site" evidence="6">
    <location>
        <position position="264"/>
    </location>
    <ligand>
        <name>ATP</name>
        <dbReference type="ChEBI" id="CHEBI:30616"/>
    </ligand>
</feature>
<gene>
    <name evidence="10" type="ORF">CTAYLR_007584</name>
</gene>
<evidence type="ECO:0000313" key="10">
    <source>
        <dbReference type="EMBL" id="KAJ8603647.1"/>
    </source>
</evidence>
<dbReference type="PROSITE" id="PS50011">
    <property type="entry name" value="PROTEIN_KINASE_DOM"/>
    <property type="match status" value="1"/>
</dbReference>
<dbReference type="PROSITE" id="PS00108">
    <property type="entry name" value="PROTEIN_KINASE_ST"/>
    <property type="match status" value="1"/>
</dbReference>
<feature type="domain" description="Protein kinase" evidence="8">
    <location>
        <begin position="237"/>
        <end position="505"/>
    </location>
</feature>
<proteinExistence type="inferred from homology"/>
<comment type="caution">
    <text evidence="10">The sequence shown here is derived from an EMBL/GenBank/DDBJ whole genome shotgun (WGS) entry which is preliminary data.</text>
</comment>
<feature type="compositionally biased region" description="Basic and acidic residues" evidence="7">
    <location>
        <begin position="171"/>
        <end position="181"/>
    </location>
</feature>
<evidence type="ECO:0000256" key="6">
    <source>
        <dbReference type="PROSITE-ProRule" id="PRU10141"/>
    </source>
</evidence>
<comment type="similarity">
    <text evidence="5">Belongs to the protein kinase superfamily. Ser/Thr protein kinase family. CDPK subfamily.</text>
</comment>
<keyword evidence="4 6" id="KW-0067">ATP-binding</keyword>
<dbReference type="InterPro" id="IPR051681">
    <property type="entry name" value="Ser/Thr_Kinases-Pseudokinases"/>
</dbReference>
<keyword evidence="11" id="KW-1185">Reference proteome</keyword>
<dbReference type="GO" id="GO:0005509">
    <property type="term" value="F:calcium ion binding"/>
    <property type="evidence" value="ECO:0007669"/>
    <property type="project" value="InterPro"/>
</dbReference>
<dbReference type="InterPro" id="IPR008271">
    <property type="entry name" value="Ser/Thr_kinase_AS"/>
</dbReference>
<dbReference type="GO" id="GO:0004674">
    <property type="term" value="F:protein serine/threonine kinase activity"/>
    <property type="evidence" value="ECO:0007669"/>
    <property type="project" value="TreeGrafter"/>
</dbReference>
<evidence type="ECO:0000256" key="7">
    <source>
        <dbReference type="SAM" id="MobiDB-lite"/>
    </source>
</evidence>
<feature type="region of interest" description="Disordered" evidence="7">
    <location>
        <begin position="124"/>
        <end position="201"/>
    </location>
</feature>
<dbReference type="PROSITE" id="PS00107">
    <property type="entry name" value="PROTEIN_KINASE_ATP"/>
    <property type="match status" value="1"/>
</dbReference>
<dbReference type="CDD" id="cd13999">
    <property type="entry name" value="STKc_MAP3K-like"/>
    <property type="match status" value="1"/>
</dbReference>
<dbReference type="Pfam" id="PF00069">
    <property type="entry name" value="Pkinase"/>
    <property type="match status" value="1"/>
</dbReference>
<dbReference type="InterPro" id="IPR017441">
    <property type="entry name" value="Protein_kinase_ATP_BS"/>
</dbReference>
<organism evidence="10 11">
    <name type="scientific">Chrysophaeum taylorii</name>
    <dbReference type="NCBI Taxonomy" id="2483200"/>
    <lineage>
        <taxon>Eukaryota</taxon>
        <taxon>Sar</taxon>
        <taxon>Stramenopiles</taxon>
        <taxon>Ochrophyta</taxon>
        <taxon>Pelagophyceae</taxon>
        <taxon>Pelagomonadales</taxon>
        <taxon>Pelagomonadaceae</taxon>
        <taxon>Chrysophaeum</taxon>
    </lineage>
</organism>
<dbReference type="InterPro" id="IPR002048">
    <property type="entry name" value="EF_hand_dom"/>
</dbReference>
<dbReference type="PANTHER" id="PTHR44329:SF288">
    <property type="entry name" value="MITOGEN-ACTIVATED PROTEIN KINASE KINASE KINASE 20"/>
    <property type="match status" value="1"/>
</dbReference>
<reference evidence="10" key="1">
    <citation type="submission" date="2023-01" db="EMBL/GenBank/DDBJ databases">
        <title>Metagenome sequencing of chrysophaentin producing Chrysophaeum taylorii.</title>
        <authorList>
            <person name="Davison J."/>
            <person name="Bewley C."/>
        </authorList>
    </citation>
    <scope>NUCLEOTIDE SEQUENCE</scope>
    <source>
        <strain evidence="10">NIES-1699</strain>
    </source>
</reference>
<keyword evidence="2 6" id="KW-0547">Nucleotide-binding</keyword>
<evidence type="ECO:0000256" key="5">
    <source>
        <dbReference type="ARBA" id="ARBA00024334"/>
    </source>
</evidence>
<dbReference type="Gene3D" id="1.10.510.10">
    <property type="entry name" value="Transferase(Phosphotransferase) domain 1"/>
    <property type="match status" value="1"/>
</dbReference>
<feature type="compositionally biased region" description="Polar residues" evidence="7">
    <location>
        <begin position="189"/>
        <end position="201"/>
    </location>
</feature>
<dbReference type="PROSITE" id="PS50222">
    <property type="entry name" value="EF_HAND_2"/>
    <property type="match status" value="1"/>
</dbReference>